<keyword evidence="6" id="KW-1185">Reference proteome</keyword>
<organism evidence="5 6">
    <name type="scientific">Mycolicibacterium vaccae ATCC 25954</name>
    <dbReference type="NCBI Taxonomy" id="1194972"/>
    <lineage>
        <taxon>Bacteria</taxon>
        <taxon>Bacillati</taxon>
        <taxon>Actinomycetota</taxon>
        <taxon>Actinomycetes</taxon>
        <taxon>Mycobacteriales</taxon>
        <taxon>Mycobacteriaceae</taxon>
        <taxon>Mycolicibacterium</taxon>
    </lineage>
</organism>
<accession>K0UZZ2</accession>
<dbReference type="eggNOG" id="COG1012">
    <property type="taxonomic scope" value="Bacteria"/>
</dbReference>
<dbReference type="CDD" id="cd07100">
    <property type="entry name" value="ALDH_SSADH1_GabD1"/>
    <property type="match status" value="1"/>
</dbReference>
<evidence type="ECO:0000259" key="4">
    <source>
        <dbReference type="Pfam" id="PF00171"/>
    </source>
</evidence>
<dbReference type="Gene3D" id="3.40.605.10">
    <property type="entry name" value="Aldehyde Dehydrogenase, Chain A, domain 1"/>
    <property type="match status" value="1"/>
</dbReference>
<dbReference type="Proteomes" id="UP000006072">
    <property type="component" value="Unassembled WGS sequence"/>
</dbReference>
<evidence type="ECO:0000256" key="3">
    <source>
        <dbReference type="ARBA" id="ARBA00023002"/>
    </source>
</evidence>
<dbReference type="FunFam" id="3.40.309.10:FF:000009">
    <property type="entry name" value="Aldehyde dehydrogenase A"/>
    <property type="match status" value="1"/>
</dbReference>
<dbReference type="InterPro" id="IPR015590">
    <property type="entry name" value="Aldehyde_DH_dom"/>
</dbReference>
<dbReference type="AlphaFoldDB" id="K0UZZ2"/>
<dbReference type="Gene3D" id="3.40.309.10">
    <property type="entry name" value="Aldehyde Dehydrogenase, Chain A, domain 2"/>
    <property type="match status" value="1"/>
</dbReference>
<evidence type="ECO:0000256" key="2">
    <source>
        <dbReference type="ARBA" id="ARBA00022857"/>
    </source>
</evidence>
<name>K0UZZ2_MYCVA</name>
<reference evidence="5 6" key="1">
    <citation type="journal article" date="2012" name="J. Bacteriol.">
        <title>Complete Genome Sequence of Mycobacterium vaccae Type Strain ATCC 25954.</title>
        <authorList>
            <person name="Ho Y.S."/>
            <person name="Adroub S.A."/>
            <person name="Abadi M."/>
            <person name="Al Alwan B."/>
            <person name="Alkhateeb R."/>
            <person name="Gao G."/>
            <person name="Ragab A."/>
            <person name="Ali S."/>
            <person name="van Soolingen D."/>
            <person name="Bitter W."/>
            <person name="Pain A."/>
            <person name="Abdallah A.M."/>
        </authorList>
    </citation>
    <scope>NUCLEOTIDE SEQUENCE [LARGE SCALE GENOMIC DNA]</scope>
    <source>
        <strain evidence="5 6">ATCC 25954</strain>
    </source>
</reference>
<dbReference type="PATRIC" id="fig|1194972.3.peg.5822"/>
<dbReference type="InterPro" id="IPR016163">
    <property type="entry name" value="Ald_DH_C"/>
</dbReference>
<dbReference type="InterPro" id="IPR047110">
    <property type="entry name" value="GABD/Sad-like"/>
</dbReference>
<dbReference type="EMBL" id="ALQA01000128">
    <property type="protein sequence ID" value="EJZ04309.1"/>
    <property type="molecule type" value="Genomic_DNA"/>
</dbReference>
<sequence>MVNIETTNPATEQPLASYSAMTDSQIDAAVNRAELAYREWATWTIDRRATVIAAAAQLLRQEIEELALLITREMGKPLAESRAEVTKCALGLDYYAENASRLLADTVYETAADRSWVSYEPLGVVLAVMPWNFPLWQVFRFAGPALMAGNAAVLKHSPNTTGAALAAERIIEAAGAPAGLLTALIVAENDVADVTARLIDDDRIAAVTLTGSERAGAAVGSCAGRSIKKSVLELGGADPFIVLADADIDTVVQHAVKARFLNAGQSCISPKRFIVDKRVADDFLAGMQRGVSALTVGDPEDPATDIGPMARRDLRDLVAGQVAETLSAGAHLIAGGKPVPDRNGWFFQPTLIADVRPGSPAYEEEIFGPVAAVLTFDSDVEAVRIANATRFGLGASVWGADLDKATHIGRQVVSGACFINAPVASDVRIPFGGAKRSGFGRELADAGIREFVNARTWWTNQQTVIGTGR</sequence>
<dbReference type="RefSeq" id="WP_003931630.1">
    <property type="nucleotide sequence ID" value="NZ_JH814693.1"/>
</dbReference>
<protein>
    <submittedName>
        <fullName evidence="5">Succinate-semialdehyde dehydrogenase (NAD(P)+)</fullName>
    </submittedName>
</protein>
<feature type="domain" description="Aldehyde dehydrogenase" evidence="4">
    <location>
        <begin position="4"/>
        <end position="456"/>
    </location>
</feature>
<dbReference type="Pfam" id="PF00171">
    <property type="entry name" value="Aldedh"/>
    <property type="match status" value="1"/>
</dbReference>
<dbReference type="InterPro" id="IPR016161">
    <property type="entry name" value="Ald_DH/histidinol_DH"/>
</dbReference>
<dbReference type="HOGENOM" id="CLU_005391_1_0_11"/>
<evidence type="ECO:0000256" key="1">
    <source>
        <dbReference type="ARBA" id="ARBA00009986"/>
    </source>
</evidence>
<dbReference type="PANTHER" id="PTHR43217:SF1">
    <property type="entry name" value="SUCCINATE SEMIALDEHYDE DEHYDROGENASE [NAD(P)+] SAD"/>
    <property type="match status" value="1"/>
</dbReference>
<dbReference type="GO" id="GO:0004777">
    <property type="term" value="F:succinate-semialdehyde dehydrogenase (NAD+) activity"/>
    <property type="evidence" value="ECO:0007669"/>
    <property type="project" value="TreeGrafter"/>
</dbReference>
<dbReference type="InterPro" id="IPR016162">
    <property type="entry name" value="Ald_DH_N"/>
</dbReference>
<evidence type="ECO:0000313" key="5">
    <source>
        <dbReference type="EMBL" id="EJZ04309.1"/>
    </source>
</evidence>
<dbReference type="InterPro" id="IPR044148">
    <property type="entry name" value="ALDH_GabD1-like"/>
</dbReference>
<evidence type="ECO:0000313" key="6">
    <source>
        <dbReference type="Proteomes" id="UP000006072"/>
    </source>
</evidence>
<proteinExistence type="inferred from homology"/>
<dbReference type="SUPFAM" id="SSF53720">
    <property type="entry name" value="ALDH-like"/>
    <property type="match status" value="1"/>
</dbReference>
<dbReference type="FunFam" id="3.40.605.10:FF:000012">
    <property type="entry name" value="NAD-dependent succinate-semialdehyde dehydrogenase"/>
    <property type="match status" value="1"/>
</dbReference>
<gene>
    <name evidence="5" type="ORF">MVAC_29408</name>
</gene>
<comment type="caution">
    <text evidence="5">The sequence shown here is derived from an EMBL/GenBank/DDBJ whole genome shotgun (WGS) entry which is preliminary data.</text>
</comment>
<keyword evidence="2" id="KW-0521">NADP</keyword>
<comment type="similarity">
    <text evidence="1">Belongs to the aldehyde dehydrogenase family.</text>
</comment>
<dbReference type="GO" id="GO:0004030">
    <property type="term" value="F:aldehyde dehydrogenase [NAD(P)+] activity"/>
    <property type="evidence" value="ECO:0007669"/>
    <property type="project" value="InterPro"/>
</dbReference>
<dbReference type="PANTHER" id="PTHR43217">
    <property type="entry name" value="SUCCINATE SEMIALDEHYDE DEHYDROGENASE [NAD(P)+] SAD"/>
    <property type="match status" value="1"/>
</dbReference>
<keyword evidence="3" id="KW-0560">Oxidoreductase</keyword>